<organism evidence="1 2">
    <name type="scientific">Bacillus pumilus</name>
    <name type="common">Bacillus mesentericus</name>
    <dbReference type="NCBI Taxonomy" id="1408"/>
    <lineage>
        <taxon>Bacteria</taxon>
        <taxon>Bacillati</taxon>
        <taxon>Bacillota</taxon>
        <taxon>Bacilli</taxon>
        <taxon>Bacillales</taxon>
        <taxon>Bacillaceae</taxon>
        <taxon>Bacillus</taxon>
    </lineage>
</organism>
<reference evidence="1 2" key="1">
    <citation type="submission" date="2014-12" db="EMBL/GenBank/DDBJ databases">
        <title>Draft Genome Sequences of Five Spore-Forming Food Isolates of Bacillus pumilus.</title>
        <authorList>
            <person name="de Jong A."/>
            <person name="van Heel A.J."/>
            <person name="Montalban-Lopez M."/>
            <person name="Krawczyk A.O."/>
            <person name="Berendsen E.M."/>
            <person name="Wells-Bennik M."/>
            <person name="Kuipers O.P."/>
        </authorList>
    </citation>
    <scope>NUCLEOTIDE SEQUENCE [LARGE SCALE GENOMIC DNA]</scope>
    <source>
        <strain evidence="1 2">B4127</strain>
    </source>
</reference>
<evidence type="ECO:0000313" key="2">
    <source>
        <dbReference type="Proteomes" id="UP000031978"/>
    </source>
</evidence>
<proteinExistence type="predicted"/>
<dbReference type="Proteomes" id="UP000031978">
    <property type="component" value="Unassembled WGS sequence"/>
</dbReference>
<sequence length="68" mass="8219">MRERKYSVDERTYTLLEYGKEYLKKTYKETNGASIDPRTLTDEEIMSHGLEFLNERMMEDENVFEIKC</sequence>
<comment type="caution">
    <text evidence="1">The sequence shown here is derived from an EMBL/GenBank/DDBJ whole genome shotgun (WGS) entry which is preliminary data.</text>
</comment>
<protein>
    <recommendedName>
        <fullName evidence="3">Fur-regulated basic protein FbpA</fullName>
    </recommendedName>
</protein>
<gene>
    <name evidence="1" type="ORF">B4127_1544</name>
</gene>
<dbReference type="RefSeq" id="WP_044141757.1">
    <property type="nucleotide sequence ID" value="NZ_JXCL01000040.1"/>
</dbReference>
<dbReference type="AlphaFoldDB" id="A0AB34QQF4"/>
<accession>A0AB34QQF4</accession>
<dbReference type="EMBL" id="JXCL01000040">
    <property type="protein sequence ID" value="KIL12213.1"/>
    <property type="molecule type" value="Genomic_DNA"/>
</dbReference>
<name>A0AB34QQF4_BACPU</name>
<evidence type="ECO:0000313" key="1">
    <source>
        <dbReference type="EMBL" id="KIL12213.1"/>
    </source>
</evidence>
<evidence type="ECO:0008006" key="3">
    <source>
        <dbReference type="Google" id="ProtNLM"/>
    </source>
</evidence>